<keyword evidence="3" id="KW-1185">Reference proteome</keyword>
<proteinExistence type="predicted"/>
<dbReference type="EMBL" id="CAUYUJ010007191">
    <property type="protein sequence ID" value="CAK0819869.1"/>
    <property type="molecule type" value="Genomic_DNA"/>
</dbReference>
<evidence type="ECO:0000259" key="1">
    <source>
        <dbReference type="PROSITE" id="PS50126"/>
    </source>
</evidence>
<gene>
    <name evidence="2" type="ORF">PCOR1329_LOCUS21746</name>
</gene>
<name>A0ABN9RL47_9DINO</name>
<evidence type="ECO:0000313" key="2">
    <source>
        <dbReference type="EMBL" id="CAK0819869.1"/>
    </source>
</evidence>
<dbReference type="InterPro" id="IPR012340">
    <property type="entry name" value="NA-bd_OB-fold"/>
</dbReference>
<dbReference type="SUPFAM" id="SSF50249">
    <property type="entry name" value="Nucleic acid-binding proteins"/>
    <property type="match status" value="7"/>
</dbReference>
<dbReference type="InterPro" id="IPR003029">
    <property type="entry name" value="S1_domain"/>
</dbReference>
<dbReference type="InterPro" id="IPR050437">
    <property type="entry name" value="Ribos_protein_bS1-like"/>
</dbReference>
<feature type="domain" description="S1 motif" evidence="1">
    <location>
        <begin position="201"/>
        <end position="264"/>
    </location>
</feature>
<dbReference type="PANTHER" id="PTHR10724">
    <property type="entry name" value="30S RIBOSOMAL PROTEIN S1"/>
    <property type="match status" value="1"/>
</dbReference>
<protein>
    <recommendedName>
        <fullName evidence="1">S1 motif domain-containing protein</fullName>
    </recommendedName>
</protein>
<dbReference type="PROSITE" id="PS50126">
    <property type="entry name" value="S1"/>
    <property type="match status" value="7"/>
</dbReference>
<dbReference type="PANTHER" id="PTHR10724:SF10">
    <property type="entry name" value="S1 RNA-BINDING DOMAIN-CONTAINING PROTEIN 1"/>
    <property type="match status" value="1"/>
</dbReference>
<sequence>MASVVPTSSPRRRQAHLVSGAIVGAPLLLLAAQLCRGLGTDAAAFVSLPPASSSALRGSAAPAPELGRAAPLGPPPAAAAGVSLAGVAGTAALVLASVAAVSGSRRHRGLTSRRATRLEDLSVGDEFEGTVNRVANIGIYVNIGAEKDALLPAMMIPKGTKYKVGDKISGLTITEVQTGDTPATRKIRLSVKVAPVKVKEGEIVKGTCTGSADNIGVFFDIGEPSEALAPQRFLTKPLEEYSKGDEVELRVVSIVGNRITVSPDLEPKVASIKIEDLAVGQKVQGTIIRANAQYGLFMDIGTERDALYRINQLEKPVDEYKVGEKVEGLRVSSINLEREEVEVSTKQMPSECKVGEVLEGTVESITKYGVFFDANLTVSVLCPTAFLGKPASEYTVGEVADLTIMTIEVSTNRISVSTSSGAPISDFPRGAQVSGTITKKTQGGLSIDVGAILNATIREKNLPKPLSEYNEGDEIDNLFVVTSDSTTSRLEVSSTEALNNQEEDDSTSLSELKVGDTVNGKVSRVMEFGVFVDVGAERDALYSASELDRPIGEFKKGLELTGLRVIQSDPNKQRLAVSSRKLAGDFSEGDVIDGKVDKVLAFGAFIEIGASFQALLPTRMMKDGDACKSGDELKGLVVVNVDAAENKMVLAEAGFEAAGGSGIKFGDLSVGQQLKGTVKTLKEYGAFVDIGLRRDALLPTAFVNAKEGMSMETLQVGDSLDVYIARMDATDEKISLSLTEPSEASVVAPGSRVGGGGKLPPGDVPCDPLRTARMVAMNAWGIPDMEVLDKYHVPLEQWAVNMPELFEFSEKETDVVLFPDSKLHFTGSEEIKQSVPFYIPVPVQLRADPTAPAEIPEPSLHDTVISYDYGTSHKIHRKYMQPPLNDPNWRWRPIPGEVGRYWALDANKRWGGKEQREPLPDWKETY</sequence>
<feature type="domain" description="S1 motif" evidence="1">
    <location>
        <begin position="515"/>
        <end position="580"/>
    </location>
</feature>
<organism evidence="2 3">
    <name type="scientific">Prorocentrum cordatum</name>
    <dbReference type="NCBI Taxonomy" id="2364126"/>
    <lineage>
        <taxon>Eukaryota</taxon>
        <taxon>Sar</taxon>
        <taxon>Alveolata</taxon>
        <taxon>Dinophyceae</taxon>
        <taxon>Prorocentrales</taxon>
        <taxon>Prorocentraceae</taxon>
        <taxon>Prorocentrum</taxon>
    </lineage>
</organism>
<dbReference type="Gene3D" id="2.40.50.140">
    <property type="entry name" value="Nucleic acid-binding proteins"/>
    <property type="match status" value="7"/>
</dbReference>
<reference evidence="2" key="1">
    <citation type="submission" date="2023-10" db="EMBL/GenBank/DDBJ databases">
        <authorList>
            <person name="Chen Y."/>
            <person name="Shah S."/>
            <person name="Dougan E. K."/>
            <person name="Thang M."/>
            <person name="Chan C."/>
        </authorList>
    </citation>
    <scope>NUCLEOTIDE SEQUENCE [LARGE SCALE GENOMIC DNA]</scope>
</reference>
<feature type="domain" description="S1 motif" evidence="1">
    <location>
        <begin position="589"/>
        <end position="653"/>
    </location>
</feature>
<comment type="caution">
    <text evidence="2">The sequence shown here is derived from an EMBL/GenBank/DDBJ whole genome shotgun (WGS) entry which is preliminary data.</text>
</comment>
<dbReference type="Proteomes" id="UP001189429">
    <property type="component" value="Unassembled WGS sequence"/>
</dbReference>
<dbReference type="Pfam" id="PF00575">
    <property type="entry name" value="S1"/>
    <property type="match status" value="4"/>
</dbReference>
<feature type="domain" description="S1 motif" evidence="1">
    <location>
        <begin position="280"/>
        <end position="346"/>
    </location>
</feature>
<accession>A0ABN9RL47</accession>
<feature type="domain" description="S1 motif" evidence="1">
    <location>
        <begin position="671"/>
        <end position="739"/>
    </location>
</feature>
<feature type="domain" description="S1 motif" evidence="1">
    <location>
        <begin position="124"/>
        <end position="192"/>
    </location>
</feature>
<evidence type="ECO:0000313" key="3">
    <source>
        <dbReference type="Proteomes" id="UP001189429"/>
    </source>
</evidence>
<dbReference type="SMART" id="SM00316">
    <property type="entry name" value="S1"/>
    <property type="match status" value="8"/>
</dbReference>
<feature type="domain" description="S1 motif" evidence="1">
    <location>
        <begin position="355"/>
        <end position="419"/>
    </location>
</feature>